<dbReference type="SUPFAM" id="SSF48239">
    <property type="entry name" value="Terpenoid cyclases/Protein prenyltransferases"/>
    <property type="match status" value="1"/>
</dbReference>
<evidence type="ECO:0000313" key="3">
    <source>
        <dbReference type="EMBL" id="OGH58835.1"/>
    </source>
</evidence>
<feature type="compositionally biased region" description="Low complexity" evidence="1">
    <location>
        <begin position="307"/>
        <end position="324"/>
    </location>
</feature>
<evidence type="ECO:0000256" key="2">
    <source>
        <dbReference type="SAM" id="Phobius"/>
    </source>
</evidence>
<feature type="compositionally biased region" description="Low complexity" evidence="1">
    <location>
        <begin position="38"/>
        <end position="58"/>
    </location>
</feature>
<dbReference type="Gene3D" id="1.50.10.20">
    <property type="match status" value="1"/>
</dbReference>
<organism evidence="3 4">
    <name type="scientific">Candidatus Magasanikbacteria bacterium RIFCSPHIGHO2_01_FULL_33_34</name>
    <dbReference type="NCBI Taxonomy" id="1798671"/>
    <lineage>
        <taxon>Bacteria</taxon>
        <taxon>Candidatus Magasanikiibacteriota</taxon>
    </lineage>
</organism>
<proteinExistence type="predicted"/>
<feature type="region of interest" description="Disordered" evidence="1">
    <location>
        <begin position="35"/>
        <end position="58"/>
    </location>
</feature>
<gene>
    <name evidence="3" type="ORF">A2725_03735</name>
</gene>
<dbReference type="EMBL" id="MFPS01000008">
    <property type="protein sequence ID" value="OGH58835.1"/>
    <property type="molecule type" value="Genomic_DNA"/>
</dbReference>
<comment type="caution">
    <text evidence="3">The sequence shown here is derived from an EMBL/GenBank/DDBJ whole genome shotgun (WGS) entry which is preliminary data.</text>
</comment>
<name>A0A1F6LHQ5_9BACT</name>
<feature type="region of interest" description="Disordered" evidence="1">
    <location>
        <begin position="307"/>
        <end position="330"/>
    </location>
</feature>
<sequence length="788" mass="87056">MKNQIFNTPILFINILFISILITIPVNSAFGAIDDSDTSTSTPQTTSSTEQEVSTSTDDIIETPTTTEEIYEPISINFNLRYQDNFIFQGEVELSSSTTFDYTDSNTNEIFTTSSQNHNVLTTLLTENQNNASFNISNLVYYESFNSFLINCIEVNSSTEACYNWQYAVDGEYPNIGMDKYELFGGENVYVYFGNPWSITASTSTFPIGTTTTFQTFKYNFSTTSSEWSTDANDTIDISITNPNPTGWWDTTLTTTTLVSDTNGIVDFMFSATGTYYAKISPADFSKWSNAITINVLDLPIISTTTENNSSNGSSSSGSSDNNTPYTNLISPNQITNTANKLTEFLIKNQDKTGKIIDAGISDWSVMALVANGKNPANIIASSTSLSDYIKNYNYTDATDLNVCASYPRHYLSLYTSGISTNNQSMINLINTLKTECYSETDFGLPGINDDVFALFALLTSENNINENIITDILNDILADQNTDGAFTWDGYAGADITGAVINILNYAKEKGIQIDNSVFTKAKQYLKNEQNNDGGWGYLTSDTLTTSWVLMGLNSLGEGQEEWTIGDKNPWSVYIDNLQENGYYTSDWVDGVDWFNTKHAIPALLGYSWPIQPLFTPATANEQIPTTITNSSSSNSYSNIIGTDFNTTTESLFVTSTEVLVTSTIFVELIEENIEKNLPITKIDTVQNTTKETIITSTTQEITKENNITLVTDTNTMLNLVNNKPNETIEPIGETTEISELKYLEDDIINQANPISRNIIEKVIAVTGSGAIGLGLYMGLKFLKNII</sequence>
<dbReference type="AlphaFoldDB" id="A0A1F6LHQ5"/>
<reference evidence="3 4" key="1">
    <citation type="journal article" date="2016" name="Nat. Commun.">
        <title>Thousands of microbial genomes shed light on interconnected biogeochemical processes in an aquifer system.</title>
        <authorList>
            <person name="Anantharaman K."/>
            <person name="Brown C.T."/>
            <person name="Hug L.A."/>
            <person name="Sharon I."/>
            <person name="Castelle C.J."/>
            <person name="Probst A.J."/>
            <person name="Thomas B.C."/>
            <person name="Singh A."/>
            <person name="Wilkins M.J."/>
            <person name="Karaoz U."/>
            <person name="Brodie E.L."/>
            <person name="Williams K.H."/>
            <person name="Hubbard S.S."/>
            <person name="Banfield J.F."/>
        </authorList>
    </citation>
    <scope>NUCLEOTIDE SEQUENCE [LARGE SCALE GENOMIC DNA]</scope>
</reference>
<dbReference type="InterPro" id="IPR008930">
    <property type="entry name" value="Terpenoid_cyclase/PrenylTrfase"/>
</dbReference>
<dbReference type="CDD" id="cd00688">
    <property type="entry name" value="ISOPREN_C2_like"/>
    <property type="match status" value="1"/>
</dbReference>
<protein>
    <recommendedName>
        <fullName evidence="5">DUF4430 domain-containing protein</fullName>
    </recommendedName>
</protein>
<evidence type="ECO:0000313" key="4">
    <source>
        <dbReference type="Proteomes" id="UP000177067"/>
    </source>
</evidence>
<accession>A0A1F6LHQ5</accession>
<keyword evidence="2" id="KW-0472">Membrane</keyword>
<keyword evidence="2" id="KW-1133">Transmembrane helix</keyword>
<evidence type="ECO:0008006" key="5">
    <source>
        <dbReference type="Google" id="ProtNLM"/>
    </source>
</evidence>
<keyword evidence="2" id="KW-0812">Transmembrane</keyword>
<feature type="transmembrane region" description="Helical" evidence="2">
    <location>
        <begin position="12"/>
        <end position="33"/>
    </location>
</feature>
<dbReference type="Proteomes" id="UP000177067">
    <property type="component" value="Unassembled WGS sequence"/>
</dbReference>
<evidence type="ECO:0000256" key="1">
    <source>
        <dbReference type="SAM" id="MobiDB-lite"/>
    </source>
</evidence>